<accession>A0A197JHP5</accession>
<dbReference type="EMBL" id="KV442093">
    <property type="protein sequence ID" value="OAQ24513.1"/>
    <property type="molecule type" value="Genomic_DNA"/>
</dbReference>
<evidence type="ECO:0000313" key="2">
    <source>
        <dbReference type="Proteomes" id="UP000078512"/>
    </source>
</evidence>
<name>A0A197JHP5_9FUNG</name>
<dbReference type="AlphaFoldDB" id="A0A197JHP5"/>
<gene>
    <name evidence="1" type="ORF">K457DRAFT_24077</name>
</gene>
<dbReference type="Proteomes" id="UP000078512">
    <property type="component" value="Unassembled WGS sequence"/>
</dbReference>
<keyword evidence="2" id="KW-1185">Reference proteome</keyword>
<evidence type="ECO:0000313" key="1">
    <source>
        <dbReference type="EMBL" id="OAQ24513.1"/>
    </source>
</evidence>
<proteinExistence type="predicted"/>
<protein>
    <submittedName>
        <fullName evidence="1">Uncharacterized protein</fullName>
    </submittedName>
</protein>
<dbReference type="STRING" id="1314771.A0A197JHP5"/>
<reference evidence="1 2" key="1">
    <citation type="submission" date="2016-05" db="EMBL/GenBank/DDBJ databases">
        <title>Genome sequencing reveals origins of a unique bacterial endosymbiosis in the earliest lineages of terrestrial Fungi.</title>
        <authorList>
            <consortium name="DOE Joint Genome Institute"/>
            <person name="Uehling J."/>
            <person name="Gryganskyi A."/>
            <person name="Hameed K."/>
            <person name="Tschaplinski T."/>
            <person name="Misztal P."/>
            <person name="Wu S."/>
            <person name="Desiro A."/>
            <person name="Vande Pol N."/>
            <person name="Du Z.-Y."/>
            <person name="Zienkiewicz A."/>
            <person name="Zienkiewicz K."/>
            <person name="Morin E."/>
            <person name="Tisserant E."/>
            <person name="Splivallo R."/>
            <person name="Hainaut M."/>
            <person name="Henrissat B."/>
            <person name="Ohm R."/>
            <person name="Kuo A."/>
            <person name="Yan J."/>
            <person name="Lipzen A."/>
            <person name="Nolan M."/>
            <person name="Labutti K."/>
            <person name="Barry K."/>
            <person name="Goldstein A."/>
            <person name="Labbe J."/>
            <person name="Schadt C."/>
            <person name="Tuskan G."/>
            <person name="Grigoriev I."/>
            <person name="Martin F."/>
            <person name="Vilgalys R."/>
            <person name="Bonito G."/>
        </authorList>
    </citation>
    <scope>NUCLEOTIDE SEQUENCE [LARGE SCALE GENOMIC DNA]</scope>
    <source>
        <strain evidence="1 2">AG-77</strain>
    </source>
</reference>
<organism evidence="1 2">
    <name type="scientific">Linnemannia elongata AG-77</name>
    <dbReference type="NCBI Taxonomy" id="1314771"/>
    <lineage>
        <taxon>Eukaryota</taxon>
        <taxon>Fungi</taxon>
        <taxon>Fungi incertae sedis</taxon>
        <taxon>Mucoromycota</taxon>
        <taxon>Mortierellomycotina</taxon>
        <taxon>Mortierellomycetes</taxon>
        <taxon>Mortierellales</taxon>
        <taxon>Mortierellaceae</taxon>
        <taxon>Linnemannia</taxon>
    </lineage>
</organism>
<sequence length="271" mass="30275">MRQTWSKYHYLEQVSSFATYCTLSYANYSNKEKPIVGEDASDLEQVPLDLNQISSSATFCALSCLGTTPTKKADCLKPQFEYYDRLIEPASPYSTNLSLDPTVTRDAIVSPQIASQVDDHVKPGLRTLSRYGVLVRCLPMNSEHRFLFLHRTLPTAGFMFAAESLLNIASRVGQAKIHVESMPLGNGRFRLRIQKGERFLSTELELTNRTTLEIREGHSKALMVMAFTIPSGSTSGENDLRVELTCLLNLHRIMHGYHFSFCALGDGGPTV</sequence>